<dbReference type="InterPro" id="IPR044527">
    <property type="entry name" value="NrtA/CpmA_ABC-bd_dom"/>
</dbReference>
<evidence type="ECO:0000256" key="4">
    <source>
        <dbReference type="ARBA" id="ARBA00022519"/>
    </source>
</evidence>
<gene>
    <name evidence="6" type="ORF">FPZ52_03770</name>
</gene>
<dbReference type="PANTHER" id="PTHR30024:SF43">
    <property type="entry name" value="BLL4572 PROTEIN"/>
    <property type="match status" value="1"/>
</dbReference>
<dbReference type="CDD" id="cd13553">
    <property type="entry name" value="PBP2_NrtA_CpmA_like"/>
    <property type="match status" value="1"/>
</dbReference>
<comment type="subcellular location">
    <subcellularLocation>
        <location evidence="1">Endomembrane system</location>
    </subcellularLocation>
</comment>
<accession>A0A5B8ITP2</accession>
<sequence length="392" mass="42371">MSRRKVSAGFIPLTDAAPLIIARELGFADEEGLDLTLKPAPSWSTLRDMLAVGAIDAAHMLSPVPIAMSLGLGGIHQRVDALSVLSINGDVIGVSNDLSTRMRAAGFAFDFANVLEAGRTLVAATPDGLRIGVPFPFSMHAELLFCWLTDSGLISPDRLKIKTVPPPLMAQAMADGEIDAFCVGEPWGSETVERGHGELLLPGAAIWKSAPEKVLAVRHDWAEVHSAQIRPLLRSLWRAARWLADSDNSTTAAEILSRAEYLNVSSIVVDRALTGRLVVSQRGEVRQVPDFLRFHAGAATFPWRSQAAWIGRRLAERHGLNVADAMAIARQVFRSDIYRDALRDSGAILPGASEKVEGIVEQPLAAASETGRLILEPDGFFDGRIFDPDTSM</sequence>
<reference evidence="6 7" key="1">
    <citation type="submission" date="2019-07" db="EMBL/GenBank/DDBJ databases">
        <title>Litoreibacter alkalisoli sp. nov., isolated from saline-alkaline soil.</title>
        <authorList>
            <person name="Wang S."/>
            <person name="Xu L."/>
            <person name="Xing Y.-T."/>
            <person name="Sun J.-Q."/>
        </authorList>
    </citation>
    <scope>NUCLEOTIDE SEQUENCE [LARGE SCALE GENOMIC DNA]</scope>
    <source>
        <strain evidence="6 7">LN3S51</strain>
    </source>
</reference>
<keyword evidence="4" id="KW-0997">Cell inner membrane</keyword>
<protein>
    <submittedName>
        <fullName evidence="6">ABC transporter substrate-binding protein</fullName>
    </submittedName>
</protein>
<dbReference type="RefSeq" id="WP_146363851.1">
    <property type="nucleotide sequence ID" value="NZ_CP042261.1"/>
</dbReference>
<dbReference type="EMBL" id="CP042261">
    <property type="protein sequence ID" value="QDY68833.1"/>
    <property type="molecule type" value="Genomic_DNA"/>
</dbReference>
<dbReference type="SUPFAM" id="SSF53850">
    <property type="entry name" value="Periplasmic binding protein-like II"/>
    <property type="match status" value="1"/>
</dbReference>
<evidence type="ECO:0000256" key="5">
    <source>
        <dbReference type="ARBA" id="ARBA00023136"/>
    </source>
</evidence>
<dbReference type="KEGG" id="lit:FPZ52_03770"/>
<dbReference type="Proteomes" id="UP000318483">
    <property type="component" value="Chromosome"/>
</dbReference>
<dbReference type="Pfam" id="PF13379">
    <property type="entry name" value="NMT1_2"/>
    <property type="match status" value="1"/>
</dbReference>
<evidence type="ECO:0000256" key="3">
    <source>
        <dbReference type="ARBA" id="ARBA00022475"/>
    </source>
</evidence>
<keyword evidence="5" id="KW-0472">Membrane</keyword>
<dbReference type="GO" id="GO:0012505">
    <property type="term" value="C:endomembrane system"/>
    <property type="evidence" value="ECO:0007669"/>
    <property type="project" value="UniProtKB-SubCell"/>
</dbReference>
<keyword evidence="7" id="KW-1185">Reference proteome</keyword>
<keyword evidence="2" id="KW-0813">Transport</keyword>
<proteinExistence type="predicted"/>
<evidence type="ECO:0000256" key="2">
    <source>
        <dbReference type="ARBA" id="ARBA00022448"/>
    </source>
</evidence>
<evidence type="ECO:0000313" key="7">
    <source>
        <dbReference type="Proteomes" id="UP000318483"/>
    </source>
</evidence>
<organism evidence="6 7">
    <name type="scientific">Qingshengfaniella alkalisoli</name>
    <dbReference type="NCBI Taxonomy" id="2599296"/>
    <lineage>
        <taxon>Bacteria</taxon>
        <taxon>Pseudomonadati</taxon>
        <taxon>Pseudomonadota</taxon>
        <taxon>Alphaproteobacteria</taxon>
        <taxon>Rhodobacterales</taxon>
        <taxon>Paracoccaceae</taxon>
        <taxon>Qingshengfaniella</taxon>
    </lineage>
</organism>
<evidence type="ECO:0000313" key="6">
    <source>
        <dbReference type="EMBL" id="QDY68833.1"/>
    </source>
</evidence>
<dbReference type="PANTHER" id="PTHR30024">
    <property type="entry name" value="ALIPHATIC SULFONATES-BINDING PROTEIN-RELATED"/>
    <property type="match status" value="1"/>
</dbReference>
<name>A0A5B8ITP2_9RHOB</name>
<keyword evidence="3" id="KW-1003">Cell membrane</keyword>
<dbReference type="AlphaFoldDB" id="A0A5B8ITP2"/>
<dbReference type="OrthoDB" id="570524at2"/>
<dbReference type="Gene3D" id="3.40.190.10">
    <property type="entry name" value="Periplasmic binding protein-like II"/>
    <property type="match status" value="2"/>
</dbReference>
<evidence type="ECO:0000256" key="1">
    <source>
        <dbReference type="ARBA" id="ARBA00004308"/>
    </source>
</evidence>